<evidence type="ECO:0000256" key="1">
    <source>
        <dbReference type="SAM" id="MobiDB-lite"/>
    </source>
</evidence>
<feature type="compositionally biased region" description="Polar residues" evidence="1">
    <location>
        <begin position="542"/>
        <end position="554"/>
    </location>
</feature>
<feature type="region of interest" description="Disordered" evidence="1">
    <location>
        <begin position="958"/>
        <end position="982"/>
    </location>
</feature>
<feature type="compositionally biased region" description="Low complexity" evidence="1">
    <location>
        <begin position="230"/>
        <end position="240"/>
    </location>
</feature>
<feature type="compositionally biased region" description="Polar residues" evidence="1">
    <location>
        <begin position="316"/>
        <end position="346"/>
    </location>
</feature>
<feature type="compositionally biased region" description="Basic and acidic residues" evidence="1">
    <location>
        <begin position="893"/>
        <end position="915"/>
    </location>
</feature>
<feature type="compositionally biased region" description="Basic and acidic residues" evidence="1">
    <location>
        <begin position="460"/>
        <end position="475"/>
    </location>
</feature>
<feature type="compositionally biased region" description="Basic and acidic residues" evidence="1">
    <location>
        <begin position="439"/>
        <end position="452"/>
    </location>
</feature>
<feature type="compositionally biased region" description="Acidic residues" evidence="1">
    <location>
        <begin position="663"/>
        <end position="674"/>
    </location>
</feature>
<feature type="compositionally biased region" description="Polar residues" evidence="1">
    <location>
        <begin position="1435"/>
        <end position="1448"/>
    </location>
</feature>
<dbReference type="GO" id="GO:0005975">
    <property type="term" value="P:carbohydrate metabolic process"/>
    <property type="evidence" value="ECO:0007669"/>
    <property type="project" value="InterPro"/>
</dbReference>
<dbReference type="InParanoid" id="A0A2T3BD23"/>
<feature type="compositionally biased region" description="Polar residues" evidence="1">
    <location>
        <begin position="1585"/>
        <end position="1594"/>
    </location>
</feature>
<feature type="compositionally biased region" description="Basic and acidic residues" evidence="1">
    <location>
        <begin position="958"/>
        <end position="977"/>
    </location>
</feature>
<feature type="compositionally biased region" description="Polar residues" evidence="1">
    <location>
        <begin position="183"/>
        <end position="202"/>
    </location>
</feature>
<feature type="compositionally biased region" description="Basic and acidic residues" evidence="1">
    <location>
        <begin position="367"/>
        <end position="384"/>
    </location>
</feature>
<reference evidence="2 3" key="1">
    <citation type="journal article" date="2018" name="New Phytol.">
        <title>Comparative genomics and transcriptomics depict ericoid mycorrhizal fungi as versatile saprotrophs and plant mutualists.</title>
        <authorList>
            <person name="Martino E."/>
            <person name="Morin E."/>
            <person name="Grelet G.A."/>
            <person name="Kuo A."/>
            <person name="Kohler A."/>
            <person name="Daghino S."/>
            <person name="Barry K.W."/>
            <person name="Cichocki N."/>
            <person name="Clum A."/>
            <person name="Dockter R.B."/>
            <person name="Hainaut M."/>
            <person name="Kuo R.C."/>
            <person name="LaButti K."/>
            <person name="Lindahl B.D."/>
            <person name="Lindquist E.A."/>
            <person name="Lipzen A."/>
            <person name="Khouja H.R."/>
            <person name="Magnuson J."/>
            <person name="Murat C."/>
            <person name="Ohm R.A."/>
            <person name="Singer S.W."/>
            <person name="Spatafora J.W."/>
            <person name="Wang M."/>
            <person name="Veneault-Fourrey C."/>
            <person name="Henrissat B."/>
            <person name="Grigoriev I.V."/>
            <person name="Martin F.M."/>
            <person name="Perotto S."/>
        </authorList>
    </citation>
    <scope>NUCLEOTIDE SEQUENCE [LARGE SCALE GENOMIC DNA]</scope>
    <source>
        <strain evidence="2 3">ATCC 22711</strain>
    </source>
</reference>
<gene>
    <name evidence="2" type="ORF">M430DRAFT_46416</name>
</gene>
<feature type="compositionally biased region" description="Basic and acidic residues" evidence="1">
    <location>
        <begin position="1462"/>
        <end position="1472"/>
    </location>
</feature>
<feature type="region of interest" description="Disordered" evidence="1">
    <location>
        <begin position="1107"/>
        <end position="1142"/>
    </location>
</feature>
<feature type="region of interest" description="Disordered" evidence="1">
    <location>
        <begin position="1425"/>
        <end position="1484"/>
    </location>
</feature>
<feature type="region of interest" description="Disordered" evidence="1">
    <location>
        <begin position="1"/>
        <end position="349"/>
    </location>
</feature>
<dbReference type="UniPathway" id="UPA00115">
    <property type="reaction ID" value="UER00414"/>
</dbReference>
<feature type="compositionally biased region" description="Basic and acidic residues" evidence="1">
    <location>
        <begin position="1802"/>
        <end position="1817"/>
    </location>
</feature>
<dbReference type="GO" id="GO:0006098">
    <property type="term" value="P:pentose-phosphate shunt"/>
    <property type="evidence" value="ECO:0007669"/>
    <property type="project" value="UniProtKB-UniPathway"/>
</dbReference>
<dbReference type="GeneID" id="36575922"/>
<protein>
    <submittedName>
        <fullName evidence="2">Uncharacterized protein</fullName>
    </submittedName>
</protein>
<sequence length="1832" mass="200026">MGVEPRKAPPLPAPTESDSNPGRETEIESRVTDKTTYSLPSDGSPITIPTKKRGKDHGLSSNKSQTSLLIEYFEGGKPGQADSRRPSVRVKVTPSSKSRSRSAHDHIQITERKGTRKPSYTKRIQLSPNVKDDKSPEGEHDDNDFNSYHSATEESNVTSRGGGPIEVEIMPPRRHGSPLIPTDESNSRYIQQNSSDISSLPANSFLDGKSQSPERRRSHSLSRDEPLIPAAAAGVAAAAVSEKLRAPSRRRSRSLSRERIVAQKAVEKVRGEKSERRRKHSSRSRSVSGEHPPEGAKSPRRRSSRSHQEESVVSGAASSFLSSQVSGKSGDQYSVRSGASKSSINNPKLLETVEDAIRRLILPELATLKREQSKHAHRDRDRRGSITSGSGVSRDSRDGSSSTRRLSDRGSATDLSKNPKVTVNDADIGSGKSRKDRVRHGDSSRDFEREASEETVVQDGDEKRKSQSSDKHRGLEAAAIGAGLGAMTAAAVHNHKSHDSLDEKKERRRRRTKSRSRSDSIAENYEDRENEPVPPMPLMSDINPSDLTRSSILSAETERPHSASQELATPIREVPRGVASPPSPTPPKTPGQQGLGIQHSGYSRDNLSPRSQHSGQQLHDQEYELDEHGRKVPMHEQDRGDPYGKDEHDNGDHHHAGLARDDHDDDRELEDEQGYDYYQSHQEVPPPLKYVPYAHQRRGLSPIPSVSGYTEGDPEPQQRDSRLTRSIGSYSSLNKSPRVNSSGRSTRSIDSTSNVNPHDFSEVRHGGLADSEITQDGEFWEEQHRENDRNRDIDSESYRNSAPRMDYKHMSNYTDDSMDAPVLERATTGQNIRGVGANPNYVHTPVGVESAVASLVNTSDVTGLSSQYNRRGSYASYEDGSEGHFASRRNSPTKRDTFGTEREISSQRDSPPKYEEEYELDDQGRKIAMPTYKNSRTLGEAGLAGIAAGAAAHVLAKERQKKSSADRIQYEGRHEDTGAPLQKSFKERAKEGQGQIPSPRHSIDAPLSEAASHEELKMTASGLPDMQDPMPEIGYGEGASDVTTNPSIIQGPIGGAPETRDHWQGQSTPKRKPVASSQSHGSDANLKAAEAALVGAAAGAGTTAAIAAHNRKASHETNEEEWHRTSGERKRDTLVTNPYEGTSPIAAIGSGLDRDLLGQTGYQDDHDFDATKLGYPGSPGALPKDEGYISSAPNARSAGGATPEPRMKGVGFLDGEIGDATGAVAGDPFYSPKHSRHLSGMSHGMGSPLYDSATGNGIDRIQSKDIVALMDHLTVRDAQRSARDTEILVTLVRAAAEMRNSFEDMKRLLADTEDVIITEVQTNTDRSVQKAINGPRPLPPSGARSSRKGSQDDTYEDLPTKRRNVFRRALQGLSLRSSNDFGKIEGMLNQLLDEVEGLKATQNFKGESNQGTSYDELQQEGNYEQDQGYEPEGNAGTSIASHASQSGHLSVLSRGASATRVADGRRFSDHRISTVPEGDEEELNPHEETILNNQFENNEQLLTPNRENIRGGSAPLGTPPQQIAPASLSNENTPRTDKSKKHKSSSSSGWIPKVSRWSETTASTVLRGFRSSGRSSGRKEDNQFAEPSSRSGSDLGNYADHDPYGEDRLYSPERLQQENEPSSLHPPEDPKYKAHRNSLNLQHPQPRPGPTHRYQTALEREAQDFEPITPASANWSQTSLNRLPAQQINRYSGDSNPTGRMSPISDGGYSNHSASNPPARPPKEPLTPQLAVRGRAGKLQKSPLSNDHLNPDGRPYSAGSGHYEPGGSPRSAARRLSGALGGVPARKPTGPRSMASKSGGELNRDDGTVRRNPKRDTFGTMISNQSDESETF</sequence>
<keyword evidence="3" id="KW-1185">Reference proteome</keyword>
<feature type="region of interest" description="Disordered" evidence="1">
    <location>
        <begin position="1505"/>
        <end position="1832"/>
    </location>
</feature>
<organism evidence="2 3">
    <name type="scientific">Amorphotheca resinae ATCC 22711</name>
    <dbReference type="NCBI Taxonomy" id="857342"/>
    <lineage>
        <taxon>Eukaryota</taxon>
        <taxon>Fungi</taxon>
        <taxon>Dikarya</taxon>
        <taxon>Ascomycota</taxon>
        <taxon>Pezizomycotina</taxon>
        <taxon>Leotiomycetes</taxon>
        <taxon>Helotiales</taxon>
        <taxon>Amorphothecaceae</taxon>
        <taxon>Amorphotheca</taxon>
    </lineage>
</organism>
<feature type="compositionally biased region" description="Polar residues" evidence="1">
    <location>
        <begin position="145"/>
        <end position="159"/>
    </location>
</feature>
<dbReference type="EMBL" id="KZ679006">
    <property type="protein sequence ID" value="PSS27310.1"/>
    <property type="molecule type" value="Genomic_DNA"/>
</dbReference>
<evidence type="ECO:0000313" key="2">
    <source>
        <dbReference type="EMBL" id="PSS27310.1"/>
    </source>
</evidence>
<feature type="compositionally biased region" description="Basic residues" evidence="1">
    <location>
        <begin position="506"/>
        <end position="515"/>
    </location>
</feature>
<accession>A0A2T3BD23</accession>
<feature type="compositionally biased region" description="Basic and acidic residues" evidence="1">
    <location>
        <begin position="21"/>
        <end position="33"/>
    </location>
</feature>
<feature type="region of interest" description="Disordered" evidence="1">
    <location>
        <begin position="364"/>
        <end position="812"/>
    </location>
</feature>
<feature type="compositionally biased region" description="Basic and acidic residues" evidence="1">
    <location>
        <begin position="1113"/>
        <end position="1133"/>
    </location>
</feature>
<feature type="compositionally biased region" description="Basic and acidic residues" evidence="1">
    <location>
        <begin position="102"/>
        <end position="113"/>
    </location>
</feature>
<dbReference type="PROSITE" id="PS01054">
    <property type="entry name" value="TRANSALDOLASE_1"/>
    <property type="match status" value="1"/>
</dbReference>
<feature type="compositionally biased region" description="Polar residues" evidence="1">
    <location>
        <begin position="600"/>
        <end position="618"/>
    </location>
</feature>
<feature type="compositionally biased region" description="Basic and acidic residues" evidence="1">
    <location>
        <begin position="255"/>
        <end position="275"/>
    </location>
</feature>
<dbReference type="Proteomes" id="UP000241818">
    <property type="component" value="Unassembled WGS sequence"/>
</dbReference>
<feature type="compositionally biased region" description="Polar residues" evidence="1">
    <location>
        <begin position="724"/>
        <end position="756"/>
    </location>
</feature>
<feature type="compositionally biased region" description="Basic and acidic residues" evidence="1">
    <location>
        <begin position="1599"/>
        <end position="1617"/>
    </location>
</feature>
<dbReference type="RefSeq" id="XP_024724835.1">
    <property type="nucleotide sequence ID" value="XM_024867841.1"/>
</dbReference>
<feature type="compositionally biased region" description="Basic and acidic residues" evidence="1">
    <location>
        <begin position="516"/>
        <end position="531"/>
    </location>
</feature>
<feature type="compositionally biased region" description="Low complexity" evidence="1">
    <location>
        <begin position="388"/>
        <end position="404"/>
    </location>
</feature>
<name>A0A2T3BD23_AMORE</name>
<dbReference type="InterPro" id="IPR018225">
    <property type="entry name" value="Transaldolase_AS"/>
</dbReference>
<dbReference type="PANTHER" id="PTHR42105">
    <property type="entry name" value="DIM2-ASSOCIATED PROTEIN 1"/>
    <property type="match status" value="1"/>
</dbReference>
<dbReference type="PANTHER" id="PTHR42105:SF1">
    <property type="entry name" value="TRANSALDOLASE"/>
    <property type="match status" value="1"/>
</dbReference>
<feature type="region of interest" description="Disordered" evidence="1">
    <location>
        <begin position="1021"/>
        <end position="1083"/>
    </location>
</feature>
<feature type="compositionally biased region" description="Polar residues" evidence="1">
    <location>
        <begin position="1671"/>
        <end position="1699"/>
    </location>
</feature>
<evidence type="ECO:0000313" key="3">
    <source>
        <dbReference type="Proteomes" id="UP000241818"/>
    </source>
</evidence>
<feature type="region of interest" description="Disordered" evidence="1">
    <location>
        <begin position="1320"/>
        <end position="1363"/>
    </location>
</feature>
<feature type="compositionally biased region" description="Low complexity" evidence="1">
    <location>
        <begin position="477"/>
        <end position="491"/>
    </location>
</feature>
<feature type="compositionally biased region" description="Polar residues" evidence="1">
    <location>
        <begin position="59"/>
        <end position="68"/>
    </location>
</feature>
<feature type="compositionally biased region" description="Basic and acidic residues" evidence="1">
    <location>
        <begin position="619"/>
        <end position="662"/>
    </location>
</feature>
<feature type="region of interest" description="Disordered" evidence="1">
    <location>
        <begin position="873"/>
        <end position="921"/>
    </location>
</feature>
<feature type="compositionally biased region" description="Basic and acidic residues" evidence="1">
    <location>
        <begin position="781"/>
        <end position="797"/>
    </location>
</feature>
<proteinExistence type="predicted"/>
<dbReference type="OrthoDB" id="5382102at2759"/>